<feature type="chain" id="PRO_5018593723" description="Insulin" evidence="14">
    <location>
        <begin position="25"/>
        <end position="116"/>
    </location>
</feature>
<keyword evidence="17" id="KW-1185">Reference proteome</keyword>
<dbReference type="AlphaFoldDB" id="A0A3Q3K9M6"/>
<reference evidence="16" key="1">
    <citation type="submission" date="2025-08" db="UniProtKB">
        <authorList>
            <consortium name="Ensembl"/>
        </authorList>
    </citation>
    <scope>IDENTIFICATION</scope>
</reference>
<dbReference type="OrthoDB" id="10019596at2759"/>
<dbReference type="RefSeq" id="XP_020470849.1">
    <property type="nucleotide sequence ID" value="XM_020615193.1"/>
</dbReference>
<feature type="signal peptide" evidence="14">
    <location>
        <begin position="1"/>
        <end position="24"/>
    </location>
</feature>
<protein>
    <recommendedName>
        <fullName evidence="5 13">Insulin</fullName>
    </recommendedName>
</protein>
<feature type="domain" description="Insulin-like" evidence="15">
    <location>
        <begin position="29"/>
        <end position="115"/>
    </location>
</feature>
<comment type="function">
    <text evidence="1 13">Insulin decreases blood glucose concentration. It increases cell permeability to monosaccharides, amino acids and fatty acids. It accelerates glycolysis, the pentose phosphate cycle, and glycogen synthesis in liver.</text>
</comment>
<evidence type="ECO:0000256" key="2">
    <source>
        <dbReference type="ARBA" id="ARBA00004613"/>
    </source>
</evidence>
<dbReference type="InterPro" id="IPR016179">
    <property type="entry name" value="Insulin-like"/>
</dbReference>
<evidence type="ECO:0000256" key="14">
    <source>
        <dbReference type="SAM" id="SignalP"/>
    </source>
</evidence>
<dbReference type="InterPro" id="IPR036438">
    <property type="entry name" value="Insulin-like_sf"/>
</dbReference>
<dbReference type="Pfam" id="PF00049">
    <property type="entry name" value="Insulin"/>
    <property type="match status" value="1"/>
</dbReference>
<dbReference type="GO" id="GO:0005179">
    <property type="term" value="F:hormone activity"/>
    <property type="evidence" value="ECO:0007669"/>
    <property type="project" value="UniProtKB-KW"/>
</dbReference>
<comment type="similarity">
    <text evidence="3 13">Belongs to the insulin family.</text>
</comment>
<evidence type="ECO:0000256" key="1">
    <source>
        <dbReference type="ARBA" id="ARBA00002985"/>
    </source>
</evidence>
<dbReference type="InterPro" id="IPR022353">
    <property type="entry name" value="Insulin_CS"/>
</dbReference>
<reference evidence="16" key="2">
    <citation type="submission" date="2025-09" db="UniProtKB">
        <authorList>
            <consortium name="Ensembl"/>
        </authorList>
    </citation>
    <scope>IDENTIFICATION</scope>
</reference>
<evidence type="ECO:0000256" key="8">
    <source>
        <dbReference type="ARBA" id="ARBA00022685"/>
    </source>
</evidence>
<dbReference type="GO" id="GO:0006006">
    <property type="term" value="P:glucose metabolic process"/>
    <property type="evidence" value="ECO:0007669"/>
    <property type="project" value="UniProtKB-UniRule"/>
</dbReference>
<keyword evidence="7 13" id="KW-0313">Glucose metabolism</keyword>
<dbReference type="InterPro" id="IPR004825">
    <property type="entry name" value="Insulin"/>
</dbReference>
<evidence type="ECO:0000256" key="11">
    <source>
        <dbReference type="ARBA" id="ARBA00023157"/>
    </source>
</evidence>
<keyword evidence="10 14" id="KW-0732">Signal</keyword>
<dbReference type="KEGG" id="malb:109968712"/>
<evidence type="ECO:0000256" key="10">
    <source>
        <dbReference type="ARBA" id="ARBA00022729"/>
    </source>
</evidence>
<dbReference type="PANTHER" id="PTHR11454:SF9">
    <property type="entry name" value="INSULIN"/>
    <property type="match status" value="1"/>
</dbReference>
<evidence type="ECO:0000256" key="13">
    <source>
        <dbReference type="RuleBase" id="RU000406"/>
    </source>
</evidence>
<evidence type="ECO:0000256" key="7">
    <source>
        <dbReference type="ARBA" id="ARBA00022526"/>
    </source>
</evidence>
<dbReference type="PANTHER" id="PTHR11454">
    <property type="entry name" value="INSULIN/INSULIN GROWTH FACTOR"/>
    <property type="match status" value="1"/>
</dbReference>
<dbReference type="PRINTS" id="PR00276">
    <property type="entry name" value="INSULINFAMLY"/>
</dbReference>
<dbReference type="PROSITE" id="PS00262">
    <property type="entry name" value="INSULIN"/>
    <property type="match status" value="1"/>
</dbReference>
<comment type="subcellular location">
    <subcellularLocation>
        <location evidence="2 13">Secreted</location>
    </subcellularLocation>
</comment>
<dbReference type="GeneID" id="109968712"/>
<dbReference type="FunFam" id="1.10.100.10:FF:000003">
    <property type="entry name" value="Insulin"/>
    <property type="match status" value="1"/>
</dbReference>
<accession>A0A3Q3K9M6</accession>
<organism evidence="16 17">
    <name type="scientific">Monopterus albus</name>
    <name type="common">Swamp eel</name>
    <dbReference type="NCBI Taxonomy" id="43700"/>
    <lineage>
        <taxon>Eukaryota</taxon>
        <taxon>Metazoa</taxon>
        <taxon>Chordata</taxon>
        <taxon>Craniata</taxon>
        <taxon>Vertebrata</taxon>
        <taxon>Euteleostomi</taxon>
        <taxon>Actinopterygii</taxon>
        <taxon>Neopterygii</taxon>
        <taxon>Teleostei</taxon>
        <taxon>Neoteleostei</taxon>
        <taxon>Acanthomorphata</taxon>
        <taxon>Anabantaria</taxon>
        <taxon>Synbranchiformes</taxon>
        <taxon>Synbranchidae</taxon>
        <taxon>Monopterus</taxon>
    </lineage>
</organism>
<evidence type="ECO:0000256" key="9">
    <source>
        <dbReference type="ARBA" id="ARBA00022702"/>
    </source>
</evidence>
<keyword evidence="11" id="KW-1015">Disulfide bond</keyword>
<evidence type="ECO:0000256" key="6">
    <source>
        <dbReference type="ARBA" id="ARBA00022525"/>
    </source>
</evidence>
<keyword evidence="9 13" id="KW-0372">Hormone</keyword>
<dbReference type="SUPFAM" id="SSF56994">
    <property type="entry name" value="Insulin-like"/>
    <property type="match status" value="1"/>
</dbReference>
<keyword evidence="12 13" id="KW-0119">Carbohydrate metabolism</keyword>
<evidence type="ECO:0000259" key="15">
    <source>
        <dbReference type="SMART" id="SM00078"/>
    </source>
</evidence>
<evidence type="ECO:0000256" key="12">
    <source>
        <dbReference type="ARBA" id="ARBA00023277"/>
    </source>
</evidence>
<proteinExistence type="inferred from homology"/>
<keyword evidence="6 13" id="KW-0964">Secreted</keyword>
<evidence type="ECO:0000256" key="4">
    <source>
        <dbReference type="ARBA" id="ARBA00011207"/>
    </source>
</evidence>
<dbReference type="Ensembl" id="ENSMALT00000030355.1">
    <property type="protein sequence ID" value="ENSMALP00000029825.1"/>
    <property type="gene ID" value="ENSMALG00000020642.1"/>
</dbReference>
<evidence type="ECO:0000256" key="3">
    <source>
        <dbReference type="ARBA" id="ARBA00009034"/>
    </source>
</evidence>
<dbReference type="Gene3D" id="1.10.100.10">
    <property type="entry name" value="Insulin-like"/>
    <property type="match status" value="1"/>
</dbReference>
<dbReference type="CDD" id="cd04367">
    <property type="entry name" value="IlGF_insulin_like"/>
    <property type="match status" value="1"/>
</dbReference>
<sequence>MAALWLQSVSLLVLLVVSWPGSQAVSPPQHLCGSHLVDALYLVCGDRGFFYNPKRDVDPLLGFLPPKVGGATATGGENEVAEFTFKDQMETMVKRGIVEECCHKPCNIFDLQNYCN</sequence>
<dbReference type="Proteomes" id="UP000261600">
    <property type="component" value="Unplaced"/>
</dbReference>
<name>A0A3Q3K9M6_MONAL</name>
<evidence type="ECO:0000313" key="17">
    <source>
        <dbReference type="Proteomes" id="UP000261600"/>
    </source>
</evidence>
<dbReference type="SMART" id="SM00078">
    <property type="entry name" value="IlGF"/>
    <property type="match status" value="1"/>
</dbReference>
<evidence type="ECO:0000313" key="16">
    <source>
        <dbReference type="Ensembl" id="ENSMALP00000029825.1"/>
    </source>
</evidence>
<dbReference type="GO" id="GO:0005615">
    <property type="term" value="C:extracellular space"/>
    <property type="evidence" value="ECO:0007669"/>
    <property type="project" value="TreeGrafter"/>
</dbReference>
<comment type="subunit">
    <text evidence="4 13">Heterodimer of a B chain and an A chain linked by two disulfide bonds.</text>
</comment>
<dbReference type="PRINTS" id="PR00277">
    <property type="entry name" value="INSULIN"/>
</dbReference>
<dbReference type="InterPro" id="IPR022352">
    <property type="entry name" value="Ins/IGF/rlx"/>
</dbReference>
<evidence type="ECO:0000256" key="5">
    <source>
        <dbReference type="ARBA" id="ARBA00020180"/>
    </source>
</evidence>
<keyword evidence="8" id="KW-0165">Cleavage on pair of basic residues</keyword>